<protein>
    <recommendedName>
        <fullName evidence="4">Molybdenum ABC transporter ATP-binding protein</fullName>
    </recommendedName>
</protein>
<evidence type="ECO:0000256" key="1">
    <source>
        <dbReference type="SAM" id="MobiDB-lite"/>
    </source>
</evidence>
<accession>A0A0C2V1K3</accession>
<dbReference type="InterPro" id="IPR018912">
    <property type="entry name" value="DUF2478"/>
</dbReference>
<name>A0A0C2V1K3_PARME</name>
<evidence type="ECO:0000313" key="3">
    <source>
        <dbReference type="Proteomes" id="UP000031971"/>
    </source>
</evidence>
<proteinExistence type="predicted"/>
<dbReference type="Proteomes" id="UP000031971">
    <property type="component" value="Unassembled WGS sequence"/>
</dbReference>
<organism evidence="2 3">
    <name type="scientific">Paramagnetospirillum magnetotacticum MS-1</name>
    <dbReference type="NCBI Taxonomy" id="272627"/>
    <lineage>
        <taxon>Bacteria</taxon>
        <taxon>Pseudomonadati</taxon>
        <taxon>Pseudomonadota</taxon>
        <taxon>Alphaproteobacteria</taxon>
        <taxon>Rhodospirillales</taxon>
        <taxon>Magnetospirillaceae</taxon>
        <taxon>Paramagnetospirillum</taxon>
    </lineage>
</organism>
<feature type="region of interest" description="Disordered" evidence="1">
    <location>
        <begin position="181"/>
        <end position="205"/>
    </location>
</feature>
<comment type="caution">
    <text evidence="2">The sequence shown here is derived from an EMBL/GenBank/DDBJ whole genome shotgun (WGS) entry which is preliminary data.</text>
</comment>
<dbReference type="Pfam" id="PF10649">
    <property type="entry name" value="DUF2478"/>
    <property type="match status" value="1"/>
</dbReference>
<dbReference type="STRING" id="272627.CCC_02421"/>
<evidence type="ECO:0008006" key="4">
    <source>
        <dbReference type="Google" id="ProtNLM"/>
    </source>
</evidence>
<keyword evidence="3" id="KW-1185">Reference proteome</keyword>
<dbReference type="EMBL" id="JXSL01000027">
    <property type="protein sequence ID" value="KIL98971.1"/>
    <property type="molecule type" value="Genomic_DNA"/>
</dbReference>
<gene>
    <name evidence="2" type="ORF">CCC_02421</name>
</gene>
<dbReference type="OrthoDB" id="5918880at2"/>
<evidence type="ECO:0000313" key="2">
    <source>
        <dbReference type="EMBL" id="KIL98971.1"/>
    </source>
</evidence>
<dbReference type="RefSeq" id="WP_052473106.1">
    <property type="nucleotide sequence ID" value="NZ_JXSL01000027.1"/>
</dbReference>
<reference evidence="2 3" key="1">
    <citation type="submission" date="2015-01" db="EMBL/GenBank/DDBJ databases">
        <title>Genome Sequence of Magnetospirillum magnetotacticum Strain MS-1.</title>
        <authorList>
            <person name="Marinov G.K."/>
            <person name="Smalley M.D."/>
            <person name="DeSalvo G."/>
        </authorList>
    </citation>
    <scope>NUCLEOTIDE SEQUENCE [LARGE SCALE GENOMIC DNA]</scope>
    <source>
        <strain evidence="2 3">MS-1</strain>
    </source>
</reference>
<sequence length="205" mass="22475">MSEDEVVPLLKIGAIVRPPESGVPDSLEGFARILQGQGYFVRGLVQRNSAANGGCTCTRTLVDLDNGQHFRISQDLGIGSNCCRVDTQAVAEASSVLRRAMETETDLIIVNKFGKLESQGRGLMDEIMAAVSQGIPLLTSVEIPLLERWREVTCGIAQELSPGCGALMRWWDGVRPRGVPRSSRLLRPNQNDQPFQRMEPIPETS</sequence>
<dbReference type="AlphaFoldDB" id="A0A0C2V1K3"/>